<protein>
    <recommendedName>
        <fullName evidence="4">Integral membrane protein</fullName>
    </recommendedName>
</protein>
<proteinExistence type="predicted"/>
<keyword evidence="3" id="KW-1185">Reference proteome</keyword>
<reference evidence="2 3" key="1">
    <citation type="submission" date="2012-09" db="EMBL/GenBank/DDBJ databases">
        <title>Celeribacter baekdonensis B30 Genome Sequencing.</title>
        <authorList>
            <person name="Wang W."/>
        </authorList>
    </citation>
    <scope>NUCLEOTIDE SEQUENCE [LARGE SCALE GENOMIC DNA]</scope>
    <source>
        <strain evidence="2 3">B30</strain>
    </source>
</reference>
<name>K2JCJ1_9RHOB</name>
<evidence type="ECO:0000313" key="3">
    <source>
        <dbReference type="Proteomes" id="UP000006762"/>
    </source>
</evidence>
<comment type="caution">
    <text evidence="2">The sequence shown here is derived from an EMBL/GenBank/DDBJ whole genome shotgun (WGS) entry which is preliminary data.</text>
</comment>
<dbReference type="PATRIC" id="fig|1208323.3.peg.3780"/>
<dbReference type="eggNOG" id="ENOG5034BDS">
    <property type="taxonomic scope" value="Bacteria"/>
</dbReference>
<sequence length="158" mass="17069">MPDVLMSLLTGLLGLGTGIFVVLSLIEKPVWRLMWAPHSNRVDDVEARKVHAILKRVIHLLPPTMMTTMGTASLLVIVLLIQAGFTLAVISVATLFFAQLGLIVARLFKDIRGVDDVTSDGDAIAVRDGLGALTLLHHRGLLMTLSTLIAVLTLQILT</sequence>
<dbReference type="RefSeq" id="WP_009573679.1">
    <property type="nucleotide sequence ID" value="NZ_AMRK01000014.1"/>
</dbReference>
<feature type="transmembrane region" description="Helical" evidence="1">
    <location>
        <begin position="6"/>
        <end position="26"/>
    </location>
</feature>
<dbReference type="STRING" id="1208323.B30_18297"/>
<dbReference type="Proteomes" id="UP000006762">
    <property type="component" value="Unassembled WGS sequence"/>
</dbReference>
<feature type="transmembrane region" description="Helical" evidence="1">
    <location>
        <begin position="87"/>
        <end position="108"/>
    </location>
</feature>
<evidence type="ECO:0000256" key="1">
    <source>
        <dbReference type="SAM" id="Phobius"/>
    </source>
</evidence>
<gene>
    <name evidence="2" type="ORF">B30_18297</name>
</gene>
<keyword evidence="1" id="KW-0812">Transmembrane</keyword>
<keyword evidence="1" id="KW-0472">Membrane</keyword>
<accession>K2JCJ1</accession>
<dbReference type="AlphaFoldDB" id="K2JCJ1"/>
<feature type="transmembrane region" description="Helical" evidence="1">
    <location>
        <begin position="140"/>
        <end position="157"/>
    </location>
</feature>
<evidence type="ECO:0000313" key="2">
    <source>
        <dbReference type="EMBL" id="EKE68324.1"/>
    </source>
</evidence>
<dbReference type="OrthoDB" id="7873822at2"/>
<feature type="transmembrane region" description="Helical" evidence="1">
    <location>
        <begin position="57"/>
        <end position="81"/>
    </location>
</feature>
<dbReference type="EMBL" id="AMRK01000014">
    <property type="protein sequence ID" value="EKE68324.1"/>
    <property type="molecule type" value="Genomic_DNA"/>
</dbReference>
<organism evidence="2 3">
    <name type="scientific">Celeribacter baekdonensis B30</name>
    <dbReference type="NCBI Taxonomy" id="1208323"/>
    <lineage>
        <taxon>Bacteria</taxon>
        <taxon>Pseudomonadati</taxon>
        <taxon>Pseudomonadota</taxon>
        <taxon>Alphaproteobacteria</taxon>
        <taxon>Rhodobacterales</taxon>
        <taxon>Roseobacteraceae</taxon>
        <taxon>Celeribacter</taxon>
    </lineage>
</organism>
<keyword evidence="1" id="KW-1133">Transmembrane helix</keyword>
<evidence type="ECO:0008006" key="4">
    <source>
        <dbReference type="Google" id="ProtNLM"/>
    </source>
</evidence>